<dbReference type="InterPro" id="IPR000572">
    <property type="entry name" value="OxRdtase_Mopterin-bd_dom"/>
</dbReference>
<dbReference type="Pfam" id="PF00174">
    <property type="entry name" value="Oxidored_molyb"/>
    <property type="match status" value="1"/>
</dbReference>
<feature type="signal peptide" evidence="1">
    <location>
        <begin position="1"/>
        <end position="26"/>
    </location>
</feature>
<accession>A0A011UXJ9</accession>
<reference evidence="3 4" key="1">
    <citation type="submission" date="2014-02" db="EMBL/GenBank/DDBJ databases">
        <title>Aquamicrobium defluvii Genome sequencing.</title>
        <authorList>
            <person name="Wang X."/>
        </authorList>
    </citation>
    <scope>NUCLEOTIDE SEQUENCE [LARGE SCALE GENOMIC DNA]</scope>
    <source>
        <strain evidence="3 4">W13Z1</strain>
    </source>
</reference>
<dbReference type="RefSeq" id="WP_198027456.1">
    <property type="nucleotide sequence ID" value="NZ_KK073877.1"/>
</dbReference>
<organism evidence="3 4">
    <name type="scientific">Aquamicrobium defluvii</name>
    <dbReference type="NCBI Taxonomy" id="69279"/>
    <lineage>
        <taxon>Bacteria</taxon>
        <taxon>Pseudomonadati</taxon>
        <taxon>Pseudomonadota</taxon>
        <taxon>Alphaproteobacteria</taxon>
        <taxon>Hyphomicrobiales</taxon>
        <taxon>Phyllobacteriaceae</taxon>
        <taxon>Aquamicrobium</taxon>
    </lineage>
</organism>
<evidence type="ECO:0000313" key="3">
    <source>
        <dbReference type="EMBL" id="EXL10603.1"/>
    </source>
</evidence>
<dbReference type="EMBL" id="JENY01000001">
    <property type="protein sequence ID" value="EXL10603.1"/>
    <property type="molecule type" value="Genomic_DNA"/>
</dbReference>
<proteinExistence type="predicted"/>
<comment type="caution">
    <text evidence="3">The sequence shown here is derived from an EMBL/GenBank/DDBJ whole genome shotgun (WGS) entry which is preliminary data.</text>
</comment>
<dbReference type="Gene3D" id="3.90.420.10">
    <property type="entry name" value="Oxidoreductase, molybdopterin-binding domain"/>
    <property type="match status" value="1"/>
</dbReference>
<dbReference type="Proteomes" id="UP000019849">
    <property type="component" value="Unassembled WGS sequence"/>
</dbReference>
<feature type="domain" description="Oxidoreductase molybdopterin-binding" evidence="2">
    <location>
        <begin position="76"/>
        <end position="145"/>
    </location>
</feature>
<dbReference type="eggNOG" id="COG3915">
    <property type="taxonomic scope" value="Bacteria"/>
</dbReference>
<sequence length="171" mass="19207">MRNFTFSSLALISLYSVMLADSFGQAQPPPPPAAPILSVYGAVARADADGAAHFDLEMLRALPAAQLETTTAVTDGVRRFDGVLMRDLLAHVGAQGKTLTARALNDYAIDIAIEEFDRFDVLVAYEMDGEPLLPSDKGPLWIVYPRDRHAELQDIRFDYRWVWQLRWIEIR</sequence>
<evidence type="ECO:0000313" key="4">
    <source>
        <dbReference type="Proteomes" id="UP000019849"/>
    </source>
</evidence>
<feature type="chain" id="PRO_5001464062" description="Oxidoreductase molybdopterin-binding domain-containing protein" evidence="1">
    <location>
        <begin position="27"/>
        <end position="171"/>
    </location>
</feature>
<name>A0A011UXJ9_9HYPH</name>
<protein>
    <recommendedName>
        <fullName evidence="2">Oxidoreductase molybdopterin-binding domain-containing protein</fullName>
    </recommendedName>
</protein>
<evidence type="ECO:0000259" key="2">
    <source>
        <dbReference type="Pfam" id="PF00174"/>
    </source>
</evidence>
<evidence type="ECO:0000256" key="1">
    <source>
        <dbReference type="SAM" id="SignalP"/>
    </source>
</evidence>
<dbReference type="AlphaFoldDB" id="A0A011UXJ9"/>
<keyword evidence="1" id="KW-0732">Signal</keyword>
<dbReference type="PATRIC" id="fig|69279.3.peg.376"/>
<gene>
    <name evidence="3" type="ORF">BG36_01860</name>
</gene>
<dbReference type="HOGENOM" id="CLU_110165_2_1_5"/>
<dbReference type="InterPro" id="IPR036374">
    <property type="entry name" value="OxRdtase_Mopterin-bd_sf"/>
</dbReference>
<dbReference type="SUPFAM" id="SSF56524">
    <property type="entry name" value="Oxidoreductase molybdopterin-binding domain"/>
    <property type="match status" value="1"/>
</dbReference>
<dbReference type="STRING" id="69279.BG36_01860"/>